<proteinExistence type="predicted"/>
<comment type="caution">
    <text evidence="1">The sequence shown here is derived from an EMBL/GenBank/DDBJ whole genome shotgun (WGS) entry which is preliminary data.</text>
</comment>
<dbReference type="EMBL" id="JAVDTF010000001">
    <property type="protein sequence ID" value="MDR6781499.1"/>
    <property type="molecule type" value="Genomic_DNA"/>
</dbReference>
<keyword evidence="1" id="KW-0413">Isomerase</keyword>
<accession>A0ACC6KQR9</accession>
<evidence type="ECO:0000313" key="2">
    <source>
        <dbReference type="Proteomes" id="UP001246858"/>
    </source>
</evidence>
<gene>
    <name evidence="1" type="ORF">J2X78_000051</name>
</gene>
<reference evidence="1" key="1">
    <citation type="submission" date="2023-07" db="EMBL/GenBank/DDBJ databases">
        <title>Sorghum-associated microbial communities from plants grown in Nebraska, USA.</title>
        <authorList>
            <person name="Schachtman D."/>
        </authorList>
    </citation>
    <scope>NUCLEOTIDE SEQUENCE</scope>
    <source>
        <strain evidence="1">2697</strain>
    </source>
</reference>
<organism evidence="1 2">
    <name type="scientific">Pedobacter africanus</name>
    <dbReference type="NCBI Taxonomy" id="151894"/>
    <lineage>
        <taxon>Bacteria</taxon>
        <taxon>Pseudomonadati</taxon>
        <taxon>Bacteroidota</taxon>
        <taxon>Sphingobacteriia</taxon>
        <taxon>Sphingobacteriales</taxon>
        <taxon>Sphingobacteriaceae</taxon>
        <taxon>Pedobacter</taxon>
    </lineage>
</organism>
<name>A0ACC6KQR9_9SPHI</name>
<sequence>MKSIKIGATSVLLLLAIFANASILQKGYNINGTFKGLADGTVLELIPSGTHDEEKAVASTVIKDTRFSFNGTVDGPRLFRIAVKGTYGGCQVMVYHTKISITANAAIAERNNNKFLDLKALKITGSPVHETYLEKVAYREMLNADHEAYNKRGEAITSQLWAAKKEKNQAKVDSLINTPAYKQLMAEEKAFFDKVGKVSTETIQAHKDSWWGAFLMLNAYSYFTPEQKPLFESLSDAAKDSYYGRKIKDELFPKGFLNQKAPVFEAASSAKKDADLSQLVKGHKYTLVDFWASWCGPCRKSIPGLRALYEEMNSKGLQIVSISIDKKESDWLKAEQEENLKWPSFLDKGTTSAAWKVRAIPAMFLLNEKGVVVAENLNLEQLKAKLKESI</sequence>
<evidence type="ECO:0000313" key="1">
    <source>
        <dbReference type="EMBL" id="MDR6781499.1"/>
    </source>
</evidence>
<keyword evidence="2" id="KW-1185">Reference proteome</keyword>
<dbReference type="Proteomes" id="UP001246858">
    <property type="component" value="Unassembled WGS sequence"/>
</dbReference>
<protein>
    <submittedName>
        <fullName evidence="1">Thiol-disulfide isomerase/thioredoxin</fullName>
    </submittedName>
</protein>